<evidence type="ECO:0000256" key="2">
    <source>
        <dbReference type="SAM" id="SignalP"/>
    </source>
</evidence>
<protein>
    <submittedName>
        <fullName evidence="3">Uncharacterized protein</fullName>
    </submittedName>
</protein>
<dbReference type="Proteomes" id="UP001154114">
    <property type="component" value="Chromosome 16"/>
</dbReference>
<reference evidence="3" key="1">
    <citation type="submission" date="2021-12" db="EMBL/GenBank/DDBJ databases">
        <authorList>
            <person name="King R."/>
        </authorList>
    </citation>
    <scope>NUCLEOTIDE SEQUENCE</scope>
</reference>
<name>A0A9P0BS79_CHRIL</name>
<feature type="compositionally biased region" description="Basic residues" evidence="1">
    <location>
        <begin position="118"/>
        <end position="136"/>
    </location>
</feature>
<sequence length="263" mass="30260">MELMSSLLLYALVVHLPQALCEVSYANHIKVKPADKDIKFNNSMMFHQRPMPKKILLNINGPPLVNMVNDLQVVFMDINCKKCIDCMERAIKAYKTHYHIVKQRPRSDELHQEVLKHRYGKGKRVKRESKTTKTHTHTPTPSTTKPKKSKSKKKTVSVTKFNVDGEVYAVKVNETNANVNAEHQNDTSLSICQLFSVTKSALCDSSEGYTILIPPRKKTTKKKKEAKPYKPQEPHFMIPSFRKRQIDNTQEPDNFMSSIEESY</sequence>
<organism evidence="3 4">
    <name type="scientific">Chrysodeixis includens</name>
    <name type="common">Soybean looper</name>
    <name type="synonym">Pseudoplusia includens</name>
    <dbReference type="NCBI Taxonomy" id="689277"/>
    <lineage>
        <taxon>Eukaryota</taxon>
        <taxon>Metazoa</taxon>
        <taxon>Ecdysozoa</taxon>
        <taxon>Arthropoda</taxon>
        <taxon>Hexapoda</taxon>
        <taxon>Insecta</taxon>
        <taxon>Pterygota</taxon>
        <taxon>Neoptera</taxon>
        <taxon>Endopterygota</taxon>
        <taxon>Lepidoptera</taxon>
        <taxon>Glossata</taxon>
        <taxon>Ditrysia</taxon>
        <taxon>Noctuoidea</taxon>
        <taxon>Noctuidae</taxon>
        <taxon>Plusiinae</taxon>
        <taxon>Chrysodeixis</taxon>
    </lineage>
</organism>
<dbReference type="OrthoDB" id="6915558at2759"/>
<feature type="signal peptide" evidence="2">
    <location>
        <begin position="1"/>
        <end position="21"/>
    </location>
</feature>
<evidence type="ECO:0000313" key="4">
    <source>
        <dbReference type="Proteomes" id="UP001154114"/>
    </source>
</evidence>
<evidence type="ECO:0000256" key="1">
    <source>
        <dbReference type="SAM" id="MobiDB-lite"/>
    </source>
</evidence>
<gene>
    <name evidence="3" type="ORF">CINC_LOCUS3904</name>
</gene>
<proteinExistence type="predicted"/>
<evidence type="ECO:0000313" key="3">
    <source>
        <dbReference type="EMBL" id="CAH0588075.1"/>
    </source>
</evidence>
<dbReference type="AlphaFoldDB" id="A0A9P0BS79"/>
<accession>A0A9P0BS79</accession>
<dbReference type="EMBL" id="LR824019">
    <property type="protein sequence ID" value="CAH0588075.1"/>
    <property type="molecule type" value="Genomic_DNA"/>
</dbReference>
<keyword evidence="2" id="KW-0732">Signal</keyword>
<keyword evidence="4" id="KW-1185">Reference proteome</keyword>
<feature type="chain" id="PRO_5040247679" evidence="2">
    <location>
        <begin position="22"/>
        <end position="263"/>
    </location>
</feature>
<feature type="region of interest" description="Disordered" evidence="1">
    <location>
        <begin position="118"/>
        <end position="156"/>
    </location>
</feature>
<feature type="compositionally biased region" description="Basic residues" evidence="1">
    <location>
        <begin position="145"/>
        <end position="155"/>
    </location>
</feature>